<dbReference type="Proteomes" id="UP000315226">
    <property type="component" value="Unassembled WGS sequence"/>
</dbReference>
<protein>
    <submittedName>
        <fullName evidence="1">Uncharacterized protein</fullName>
    </submittedName>
</protein>
<dbReference type="EMBL" id="BJMN01000018">
    <property type="protein sequence ID" value="GEB57425.1"/>
    <property type="molecule type" value="Genomic_DNA"/>
</dbReference>
<keyword evidence="2" id="KW-1185">Reference proteome</keyword>
<dbReference type="RefSeq" id="WP_141296981.1">
    <property type="nucleotide sequence ID" value="NZ_BJMN01000018.1"/>
</dbReference>
<comment type="caution">
    <text evidence="1">The sequence shown here is derived from an EMBL/GenBank/DDBJ whole genome shotgun (WGS) entry which is preliminary data.</text>
</comment>
<dbReference type="AlphaFoldDB" id="A0A4Y3RIE5"/>
<organism evidence="1 2">
    <name type="scientific">Streptomyces gardneri</name>
    <dbReference type="NCBI Taxonomy" id="66892"/>
    <lineage>
        <taxon>Bacteria</taxon>
        <taxon>Bacillati</taxon>
        <taxon>Actinomycetota</taxon>
        <taxon>Actinomycetes</taxon>
        <taxon>Kitasatosporales</taxon>
        <taxon>Streptomycetaceae</taxon>
        <taxon>Streptomyces</taxon>
    </lineage>
</organism>
<sequence>MPGYYGPQTPEQHQLRRDLAARVSLFGSPKVRQLWEAATEAIGDLHYTCAEGGFYTRDGAIPSGITDPEFLKCKAAQDETEQALVKQLRHEIDVDKHQKD</sequence>
<reference evidence="1 2" key="1">
    <citation type="submission" date="2019-06" db="EMBL/GenBank/DDBJ databases">
        <title>Whole genome shotgun sequence of Streptomyces gardneri NBRC 12865.</title>
        <authorList>
            <person name="Hosoyama A."/>
            <person name="Uohara A."/>
            <person name="Ohji S."/>
            <person name="Ichikawa N."/>
        </authorList>
    </citation>
    <scope>NUCLEOTIDE SEQUENCE [LARGE SCALE GENOMIC DNA]</scope>
    <source>
        <strain evidence="1 2">NBRC 12865</strain>
    </source>
</reference>
<evidence type="ECO:0000313" key="1">
    <source>
        <dbReference type="EMBL" id="GEB57425.1"/>
    </source>
</evidence>
<proteinExistence type="predicted"/>
<name>A0A4Y3RIE5_9ACTN</name>
<gene>
    <name evidence="1" type="ORF">SGA01_30300</name>
</gene>
<evidence type="ECO:0000313" key="2">
    <source>
        <dbReference type="Proteomes" id="UP000315226"/>
    </source>
</evidence>
<accession>A0A4Y3RIE5</accession>